<name>A0A974SH40_9HYPH</name>
<evidence type="ECO:0000259" key="1">
    <source>
        <dbReference type="Pfam" id="PF05050"/>
    </source>
</evidence>
<dbReference type="GO" id="GO:0032259">
    <property type="term" value="P:methylation"/>
    <property type="evidence" value="ECO:0007669"/>
    <property type="project" value="UniProtKB-KW"/>
</dbReference>
<dbReference type="PANTHER" id="PTHR34203">
    <property type="entry name" value="METHYLTRANSFERASE, FKBM FAMILY PROTEIN"/>
    <property type="match status" value="1"/>
</dbReference>
<organism evidence="2 3">
    <name type="scientific">Xanthobacter dioxanivorans</name>
    <dbReference type="NCBI Taxonomy" id="2528964"/>
    <lineage>
        <taxon>Bacteria</taxon>
        <taxon>Pseudomonadati</taxon>
        <taxon>Pseudomonadota</taxon>
        <taxon>Alphaproteobacteria</taxon>
        <taxon>Hyphomicrobiales</taxon>
        <taxon>Xanthobacteraceae</taxon>
        <taxon>Xanthobacter</taxon>
    </lineage>
</organism>
<dbReference type="NCBIfam" id="TIGR01444">
    <property type="entry name" value="fkbM_fam"/>
    <property type="match status" value="1"/>
</dbReference>
<dbReference type="KEGG" id="xdi:EZH22_23145"/>
<keyword evidence="2" id="KW-0489">Methyltransferase</keyword>
<dbReference type="AlphaFoldDB" id="A0A974SH40"/>
<dbReference type="RefSeq" id="WP_203192766.1">
    <property type="nucleotide sequence ID" value="NZ_CP063362.1"/>
</dbReference>
<keyword evidence="3" id="KW-1185">Reference proteome</keyword>
<evidence type="ECO:0000313" key="3">
    <source>
        <dbReference type="Proteomes" id="UP000596427"/>
    </source>
</evidence>
<dbReference type="SUPFAM" id="SSF53335">
    <property type="entry name" value="S-adenosyl-L-methionine-dependent methyltransferases"/>
    <property type="match status" value="1"/>
</dbReference>
<dbReference type="InterPro" id="IPR029063">
    <property type="entry name" value="SAM-dependent_MTases_sf"/>
</dbReference>
<dbReference type="GO" id="GO:0008168">
    <property type="term" value="F:methyltransferase activity"/>
    <property type="evidence" value="ECO:0007669"/>
    <property type="project" value="UniProtKB-KW"/>
</dbReference>
<dbReference type="PANTHER" id="PTHR34203:SF15">
    <property type="entry name" value="SLL1173 PROTEIN"/>
    <property type="match status" value="1"/>
</dbReference>
<dbReference type="Proteomes" id="UP000596427">
    <property type="component" value="Chromosome"/>
</dbReference>
<dbReference type="InterPro" id="IPR052514">
    <property type="entry name" value="SAM-dependent_MTase"/>
</dbReference>
<gene>
    <name evidence="2" type="ORF">EZH22_23145</name>
</gene>
<keyword evidence="2" id="KW-0808">Transferase</keyword>
<dbReference type="Gene3D" id="3.40.50.150">
    <property type="entry name" value="Vaccinia Virus protein VP39"/>
    <property type="match status" value="1"/>
</dbReference>
<accession>A0A974SH40</accession>
<reference evidence="2 3" key="1">
    <citation type="submission" date="2020-10" db="EMBL/GenBank/DDBJ databases">
        <title>Degradation of 1,4-Dioxane by Xanthobacter sp. YN2, via a Novel Group-2 Soluble Di-Iron Monooxygenase.</title>
        <authorList>
            <person name="Ma F."/>
            <person name="Wang Y."/>
            <person name="Yang J."/>
            <person name="Guo H."/>
            <person name="Su D."/>
            <person name="Yu L."/>
        </authorList>
    </citation>
    <scope>NUCLEOTIDE SEQUENCE [LARGE SCALE GENOMIC DNA]</scope>
    <source>
        <strain evidence="2 3">YN2</strain>
    </source>
</reference>
<dbReference type="InterPro" id="IPR006342">
    <property type="entry name" value="FkbM_mtfrase"/>
</dbReference>
<evidence type="ECO:0000313" key="2">
    <source>
        <dbReference type="EMBL" id="QRG05891.1"/>
    </source>
</evidence>
<dbReference type="EMBL" id="CP063362">
    <property type="protein sequence ID" value="QRG05891.1"/>
    <property type="molecule type" value="Genomic_DNA"/>
</dbReference>
<feature type="domain" description="Methyltransferase FkbM" evidence="1">
    <location>
        <begin position="72"/>
        <end position="216"/>
    </location>
</feature>
<dbReference type="Pfam" id="PF05050">
    <property type="entry name" value="Methyltransf_21"/>
    <property type="match status" value="1"/>
</dbReference>
<proteinExistence type="predicted"/>
<protein>
    <submittedName>
        <fullName evidence="2">FkbM family methyltransferase</fullName>
    </submittedName>
</protein>
<sequence>MGEVATCVKNVKDSPNVILSFVGLKRNRYPLQVADKAGRLLTLYDFADLTTLWAVWCAGEYSIPRDSTVVVDLGVNIGAFSLFALASAPNCRVVAVEPFPATFEKLLKTVELNHLGGRVDCEMSAISDKADTLYMDADQAIDSHSRRVSTQRGAGDEIPVNSLGIADLLAKYGVDEVDYLKSDIEGAEVQLFKGTDADVLRRAKKIGVECHSQAGQETVWGKLESSGFQLDRVSRGSRYGNASSAEFIRI</sequence>